<sequence length="244" mass="28156">MQLIEKTVECTGSQILNMESYHQVLWQRRLMAFATFLTILGIFAFLVAVFHPDWAILDFVNTEFQKVNVRLGVWGEWRKLNTTNISEYTPHFPEPPGGRILRLADEDIKHYYRAQAAFCVISLVIMFCNNAFALYTFTHHRYIYKRLVGGIHFFIAMCIVVAMEVLTSSVDEWNTNIAEKHRSNQDWDFSTVQQNGLAYYIAGGVVGVYIFAGIAFFIASHKQKGYRAATSEFEIEDREIEIGR</sequence>
<feature type="transmembrane region" description="Helical" evidence="5">
    <location>
        <begin position="197"/>
        <end position="219"/>
    </location>
</feature>
<dbReference type="AlphaFoldDB" id="A0A811KNH8"/>
<evidence type="ECO:0000256" key="1">
    <source>
        <dbReference type="ARBA" id="ARBA00004141"/>
    </source>
</evidence>
<evidence type="ECO:0000313" key="6">
    <source>
        <dbReference type="EMBL" id="CAD5217735.1"/>
    </source>
</evidence>
<feature type="transmembrane region" description="Helical" evidence="5">
    <location>
        <begin position="30"/>
        <end position="50"/>
    </location>
</feature>
<keyword evidence="3 5" id="KW-1133">Transmembrane helix</keyword>
<accession>A0A811KNH8</accession>
<gene>
    <name evidence="6" type="ORF">BOKJ2_LOCUS7241</name>
</gene>
<dbReference type="OrthoDB" id="5917530at2759"/>
<dbReference type="Proteomes" id="UP000614601">
    <property type="component" value="Unassembled WGS sequence"/>
</dbReference>
<keyword evidence="7" id="KW-1185">Reference proteome</keyword>
<organism evidence="6 7">
    <name type="scientific">Bursaphelenchus okinawaensis</name>
    <dbReference type="NCBI Taxonomy" id="465554"/>
    <lineage>
        <taxon>Eukaryota</taxon>
        <taxon>Metazoa</taxon>
        <taxon>Ecdysozoa</taxon>
        <taxon>Nematoda</taxon>
        <taxon>Chromadorea</taxon>
        <taxon>Rhabditida</taxon>
        <taxon>Tylenchina</taxon>
        <taxon>Tylenchomorpha</taxon>
        <taxon>Aphelenchoidea</taxon>
        <taxon>Aphelenchoididae</taxon>
        <taxon>Bursaphelenchus</taxon>
    </lineage>
</organism>
<keyword evidence="4 5" id="KW-0472">Membrane</keyword>
<dbReference type="Proteomes" id="UP000783686">
    <property type="component" value="Unassembled WGS sequence"/>
</dbReference>
<evidence type="ECO:0000256" key="4">
    <source>
        <dbReference type="ARBA" id="ARBA00023136"/>
    </source>
</evidence>
<dbReference type="EMBL" id="CAJFDH010000003">
    <property type="protein sequence ID" value="CAD5217735.1"/>
    <property type="molecule type" value="Genomic_DNA"/>
</dbReference>
<dbReference type="InterPro" id="IPR004031">
    <property type="entry name" value="PMP22/EMP/MP20/Claudin"/>
</dbReference>
<proteinExistence type="predicted"/>
<evidence type="ECO:0000256" key="2">
    <source>
        <dbReference type="ARBA" id="ARBA00022692"/>
    </source>
</evidence>
<evidence type="ECO:0000256" key="3">
    <source>
        <dbReference type="ARBA" id="ARBA00022989"/>
    </source>
</evidence>
<evidence type="ECO:0000313" key="7">
    <source>
        <dbReference type="Proteomes" id="UP000614601"/>
    </source>
</evidence>
<comment type="caution">
    <text evidence="6">The sequence shown here is derived from an EMBL/GenBank/DDBJ whole genome shotgun (WGS) entry which is preliminary data.</text>
</comment>
<evidence type="ECO:0000256" key="5">
    <source>
        <dbReference type="SAM" id="Phobius"/>
    </source>
</evidence>
<comment type="subcellular location">
    <subcellularLocation>
        <location evidence="1">Membrane</location>
        <topology evidence="1">Multi-pass membrane protein</topology>
    </subcellularLocation>
</comment>
<dbReference type="FunFam" id="1.20.140.150:FF:000054">
    <property type="entry name" value="Protein CBG14510"/>
    <property type="match status" value="1"/>
</dbReference>
<feature type="transmembrane region" description="Helical" evidence="5">
    <location>
        <begin position="147"/>
        <end position="166"/>
    </location>
</feature>
<name>A0A811KNH8_9BILA</name>
<dbReference type="EMBL" id="CAJFCW020000003">
    <property type="protein sequence ID" value="CAG9108389.1"/>
    <property type="molecule type" value="Genomic_DNA"/>
</dbReference>
<reference evidence="6" key="1">
    <citation type="submission" date="2020-09" db="EMBL/GenBank/DDBJ databases">
        <authorList>
            <person name="Kikuchi T."/>
        </authorList>
    </citation>
    <scope>NUCLEOTIDE SEQUENCE</scope>
    <source>
        <strain evidence="6">SH1</strain>
    </source>
</reference>
<feature type="transmembrane region" description="Helical" evidence="5">
    <location>
        <begin position="114"/>
        <end position="135"/>
    </location>
</feature>
<protein>
    <submittedName>
        <fullName evidence="6">Uncharacterized protein</fullName>
    </submittedName>
</protein>
<keyword evidence="2 5" id="KW-0812">Transmembrane</keyword>
<dbReference type="GO" id="GO:0016020">
    <property type="term" value="C:membrane"/>
    <property type="evidence" value="ECO:0007669"/>
    <property type="project" value="UniProtKB-SubCell"/>
</dbReference>
<dbReference type="Gene3D" id="1.20.140.150">
    <property type="match status" value="1"/>
</dbReference>
<dbReference type="Pfam" id="PF13903">
    <property type="entry name" value="Claudin_2"/>
    <property type="match status" value="1"/>
</dbReference>